<accession>A0AC34QPJ1</accession>
<protein>
    <submittedName>
        <fullName evidence="2">SUMO-activating enzyme subunit</fullName>
    </submittedName>
</protein>
<proteinExistence type="predicted"/>
<reference evidence="2" key="1">
    <citation type="submission" date="2022-11" db="UniProtKB">
        <authorList>
            <consortium name="WormBaseParasite"/>
        </authorList>
    </citation>
    <scope>IDENTIFICATION</scope>
</reference>
<organism evidence="1 2">
    <name type="scientific">Panagrolaimus sp. JU765</name>
    <dbReference type="NCBI Taxonomy" id="591449"/>
    <lineage>
        <taxon>Eukaryota</taxon>
        <taxon>Metazoa</taxon>
        <taxon>Ecdysozoa</taxon>
        <taxon>Nematoda</taxon>
        <taxon>Chromadorea</taxon>
        <taxon>Rhabditida</taxon>
        <taxon>Tylenchina</taxon>
        <taxon>Panagrolaimomorpha</taxon>
        <taxon>Panagrolaimoidea</taxon>
        <taxon>Panagrolaimidae</taxon>
        <taxon>Panagrolaimus</taxon>
    </lineage>
</organism>
<evidence type="ECO:0000313" key="2">
    <source>
        <dbReference type="WBParaSite" id="JU765_v2.g18161.t1"/>
    </source>
</evidence>
<sequence>MTWNNDDYFAALKKPVLVVGAGGIGCELLKNLVLSGFSKIHVIDLDTIDISNLNRQFLFRKEHVGKSKAEVASAAVKAMKPNIDISFDHGSIISDKYNVDFFKSFSLVFNALDNLTARAHVNRLCLNADIPLFESGSAGYKGNVFPIIKGKTECFECLEKPKQTTFPGCTIRNTPSELIHCVVWAKAVFNQLFGEADADEEVSPDDSRITENESGFERKNEENGVSNGNGIDKKVLGKSVRILASESDYNPETIFDKLFDQDVKYLLGLASLWKDRRSPKPMKWQDFSAAGADGVNEIYPVETWIGIFTKTVQELGKSFKSVETQGNVLFWDKDDEVAMNFVAAVANIRAHIFHIPMKSIFEIKSMAGNIIPAIATTNAMVAGMVVVEAIRMLRSGEITNLRTVYTSNKTIAGRLLSSSAANSPNPKCFVCGGDKKTATVTVNTELMKLITFKERVLKHGLNVVEPDVMGAVDMKLFISADDDVDPTLRLVDISPRISP</sequence>
<dbReference type="Proteomes" id="UP000887576">
    <property type="component" value="Unplaced"/>
</dbReference>
<dbReference type="WBParaSite" id="JU765_v2.g18161.t1">
    <property type="protein sequence ID" value="JU765_v2.g18161.t1"/>
    <property type="gene ID" value="JU765_v2.g18161"/>
</dbReference>
<name>A0AC34QPJ1_9BILA</name>
<evidence type="ECO:0000313" key="1">
    <source>
        <dbReference type="Proteomes" id="UP000887576"/>
    </source>
</evidence>